<dbReference type="CDD" id="cd17039">
    <property type="entry name" value="Ubl_ubiquitin_like"/>
    <property type="match status" value="1"/>
</dbReference>
<name>A0A1J4JDH8_9EUKA</name>
<accession>A0A1J4JDH8</accession>
<comment type="caution">
    <text evidence="2">The sequence shown here is derived from an EMBL/GenBank/DDBJ whole genome shotgun (WGS) entry which is preliminary data.</text>
</comment>
<organism evidence="2 3">
    <name type="scientific">Tritrichomonas foetus</name>
    <dbReference type="NCBI Taxonomy" id="1144522"/>
    <lineage>
        <taxon>Eukaryota</taxon>
        <taxon>Metamonada</taxon>
        <taxon>Parabasalia</taxon>
        <taxon>Tritrichomonadida</taxon>
        <taxon>Tritrichomonadidae</taxon>
        <taxon>Tritrichomonas</taxon>
    </lineage>
</organism>
<protein>
    <recommendedName>
        <fullName evidence="1">Ubiquitin-like domain-containing protein</fullName>
    </recommendedName>
</protein>
<sequence>MKKKKSIQVLTPDRTVLQMHISAGSTIKELKKELKKIRPEYNRLNFYFNSIRLSSDVLLNDINQPPGWSIISTVSNKFPEEYTYTFYAENKFKLTLKNNTLIKDVKSLLLTHVTDYDGPLFLVVEGIPLPNLIPIGSIGLEEKQSIVIMSEDPAPYRYVTYTYQLPQKQIPCFSCRANSPVSELISAFSPYIPLHSSSLNIKKENVKFYYHHRTLENDCQVGDWGVTENDVIFVKVKGNKKPKILRKDSRKPFAKPTLGKKAQKFNRHYIPIGTKSYSTQNIKIQLNNSANSILTSVLGSAPNSGHATSNSISDYLNGIQPYEVFFFKVENSQFSLSQPSNIKMKDFLSDFEKMIGEKVVFENSELSKDSINVFKFSNTKIIPHIFAFTFNFNNQDVAFNFDKPEITVAEAISRISKFYDADPNFIQLIQNNSTMDANSKLNENEIANIERNSSHVYIEIQKISVIFQFEGENFTINFFKVPTIRDAKRAFCLKKGISVSGVSFSIDSIIPSDNSKISSGTFISVELLNIHKVNVIIDNGKPEVMLFEMIPNVLSVKEQISKKLNVLPAAISVKSFEKELQDDFILVSYIEILHIHIKNLVYNFEIINVRNQNKTNSTNQTNESSNISDSDSNSSYNVWNDNCFKNRNGVGKFELAFDSHPTAEDATFCIASMFSVEYENITLSCNSKILMFSDLLPSETIKVEFGPLKFHFDHENGFSFSLEFYERPNCRDTIQLIAEKVGTPADLLLLANDEDILCPWEKLPPRVTVSEIDMKEGFFHFMVPKQRPFPIVLNEDAPIEVELSKIAERCGSVASDIKLILDGRVLQPFETLRSLNMASDDIITIYINQKNE</sequence>
<evidence type="ECO:0000259" key="1">
    <source>
        <dbReference type="PROSITE" id="PS50053"/>
    </source>
</evidence>
<dbReference type="InterPro" id="IPR029071">
    <property type="entry name" value="Ubiquitin-like_domsf"/>
</dbReference>
<reference evidence="2" key="1">
    <citation type="submission" date="2016-10" db="EMBL/GenBank/DDBJ databases">
        <authorList>
            <person name="Benchimol M."/>
            <person name="Almeida L.G."/>
            <person name="Vasconcelos A.T."/>
            <person name="Perreira-Neves A."/>
            <person name="Rosa I.A."/>
            <person name="Tasca T."/>
            <person name="Bogo M.R."/>
            <person name="de Souza W."/>
        </authorList>
    </citation>
    <scope>NUCLEOTIDE SEQUENCE [LARGE SCALE GENOMIC DNA]</scope>
    <source>
        <strain evidence="2">K</strain>
    </source>
</reference>
<keyword evidence="3" id="KW-1185">Reference proteome</keyword>
<dbReference type="AlphaFoldDB" id="A0A1J4JDH8"/>
<dbReference type="PROSITE" id="PS50053">
    <property type="entry name" value="UBIQUITIN_2"/>
    <property type="match status" value="1"/>
</dbReference>
<feature type="domain" description="Ubiquitin-like" evidence="1">
    <location>
        <begin position="805"/>
        <end position="852"/>
    </location>
</feature>
<gene>
    <name evidence="2" type="ORF">TRFO_10383</name>
</gene>
<dbReference type="InterPro" id="IPR000626">
    <property type="entry name" value="Ubiquitin-like_dom"/>
</dbReference>
<dbReference type="EMBL" id="MLAK01001226">
    <property type="protein sequence ID" value="OHS95731.1"/>
    <property type="molecule type" value="Genomic_DNA"/>
</dbReference>
<dbReference type="VEuPathDB" id="TrichDB:TRFO_10383"/>
<proteinExistence type="predicted"/>
<dbReference type="RefSeq" id="XP_068348868.1">
    <property type="nucleotide sequence ID" value="XM_068495427.1"/>
</dbReference>
<dbReference type="Pfam" id="PF00240">
    <property type="entry name" value="ubiquitin"/>
    <property type="match status" value="1"/>
</dbReference>
<dbReference type="SUPFAM" id="SSF54236">
    <property type="entry name" value="Ubiquitin-like"/>
    <property type="match status" value="1"/>
</dbReference>
<evidence type="ECO:0000313" key="2">
    <source>
        <dbReference type="EMBL" id="OHS95731.1"/>
    </source>
</evidence>
<dbReference type="Proteomes" id="UP000179807">
    <property type="component" value="Unassembled WGS sequence"/>
</dbReference>
<dbReference type="GeneID" id="94830131"/>
<evidence type="ECO:0000313" key="3">
    <source>
        <dbReference type="Proteomes" id="UP000179807"/>
    </source>
</evidence>